<name>A0A558R3X1_9SPHN</name>
<dbReference type="EMBL" id="VNIM01000039">
    <property type="protein sequence ID" value="TVV74042.1"/>
    <property type="molecule type" value="Genomic_DNA"/>
</dbReference>
<feature type="region of interest" description="Disordered" evidence="1">
    <location>
        <begin position="67"/>
        <end position="86"/>
    </location>
</feature>
<sequence length="117" mass="12548">MSGRVRIACLLPVTLSLAGCTTTPPPVAAPVAVPASVPAAPPAARPSAIPHVEVRRCPTVADIARLRESRPKPLRDQKMPATSSERVARTAAQLGQYEAQGQWADQVERAFRKCEDR</sequence>
<keyword evidence="4" id="KW-1185">Reference proteome</keyword>
<feature type="signal peptide" evidence="2">
    <location>
        <begin position="1"/>
        <end position="28"/>
    </location>
</feature>
<reference evidence="3 4" key="1">
    <citation type="submission" date="2019-07" db="EMBL/GenBank/DDBJ databases">
        <title>Sphingomonas solaris sp. nov., isolated from a solar panel from Boston, Massachusetts.</title>
        <authorList>
            <person name="Tanner K."/>
            <person name="Pascual J."/>
            <person name="Mancuso C."/>
            <person name="Pereto J."/>
            <person name="Khalil A."/>
            <person name="Vilanova C."/>
        </authorList>
    </citation>
    <scope>NUCLEOTIDE SEQUENCE [LARGE SCALE GENOMIC DNA]</scope>
    <source>
        <strain evidence="3 4">R4DWN</strain>
    </source>
</reference>
<dbReference type="Proteomes" id="UP000318681">
    <property type="component" value="Unassembled WGS sequence"/>
</dbReference>
<accession>A0A558R3X1</accession>
<organism evidence="3 4">
    <name type="scientific">Alterirhizorhabdus solaris</name>
    <dbReference type="NCBI Taxonomy" id="2529389"/>
    <lineage>
        <taxon>Bacteria</taxon>
        <taxon>Pseudomonadati</taxon>
        <taxon>Pseudomonadota</taxon>
        <taxon>Alphaproteobacteria</taxon>
        <taxon>Sphingomonadales</taxon>
        <taxon>Rhizorhabdaceae</taxon>
        <taxon>Alterirhizorhabdus</taxon>
    </lineage>
</organism>
<evidence type="ECO:0000313" key="3">
    <source>
        <dbReference type="EMBL" id="TVV74042.1"/>
    </source>
</evidence>
<proteinExistence type="predicted"/>
<comment type="caution">
    <text evidence="3">The sequence shown here is derived from an EMBL/GenBank/DDBJ whole genome shotgun (WGS) entry which is preliminary data.</text>
</comment>
<feature type="chain" id="PRO_5021744658" description="EexN family lipoprotein" evidence="2">
    <location>
        <begin position="29"/>
        <end position="117"/>
    </location>
</feature>
<dbReference type="RefSeq" id="WP_145151356.1">
    <property type="nucleotide sequence ID" value="NZ_VNIM01000039.1"/>
</dbReference>
<evidence type="ECO:0000256" key="1">
    <source>
        <dbReference type="SAM" id="MobiDB-lite"/>
    </source>
</evidence>
<evidence type="ECO:0000256" key="2">
    <source>
        <dbReference type="SAM" id="SignalP"/>
    </source>
</evidence>
<gene>
    <name evidence="3" type="ORF">FOY91_10805</name>
</gene>
<evidence type="ECO:0008006" key="5">
    <source>
        <dbReference type="Google" id="ProtNLM"/>
    </source>
</evidence>
<dbReference type="PROSITE" id="PS51257">
    <property type="entry name" value="PROKAR_LIPOPROTEIN"/>
    <property type="match status" value="1"/>
</dbReference>
<evidence type="ECO:0000313" key="4">
    <source>
        <dbReference type="Proteomes" id="UP000318681"/>
    </source>
</evidence>
<keyword evidence="2" id="KW-0732">Signal</keyword>
<dbReference type="OrthoDB" id="7585857at2"/>
<protein>
    <recommendedName>
        <fullName evidence="5">EexN family lipoprotein</fullName>
    </recommendedName>
</protein>
<dbReference type="AlphaFoldDB" id="A0A558R3X1"/>
<feature type="compositionally biased region" description="Basic and acidic residues" evidence="1">
    <location>
        <begin position="67"/>
        <end position="78"/>
    </location>
</feature>